<keyword evidence="1" id="KW-1133">Transmembrane helix</keyword>
<feature type="transmembrane region" description="Helical" evidence="1">
    <location>
        <begin position="223"/>
        <end position="247"/>
    </location>
</feature>
<evidence type="ECO:0000313" key="3">
    <source>
        <dbReference type="EMBL" id="KAI5391380.1"/>
    </source>
</evidence>
<dbReference type="Pfam" id="PF10551">
    <property type="entry name" value="MULE"/>
    <property type="match status" value="1"/>
</dbReference>
<organism evidence="3 4">
    <name type="scientific">Pisum sativum</name>
    <name type="common">Garden pea</name>
    <name type="synonym">Lathyrus oleraceus</name>
    <dbReference type="NCBI Taxonomy" id="3888"/>
    <lineage>
        <taxon>Eukaryota</taxon>
        <taxon>Viridiplantae</taxon>
        <taxon>Streptophyta</taxon>
        <taxon>Embryophyta</taxon>
        <taxon>Tracheophyta</taxon>
        <taxon>Spermatophyta</taxon>
        <taxon>Magnoliopsida</taxon>
        <taxon>eudicotyledons</taxon>
        <taxon>Gunneridae</taxon>
        <taxon>Pentapetalae</taxon>
        <taxon>rosids</taxon>
        <taxon>fabids</taxon>
        <taxon>Fabales</taxon>
        <taxon>Fabaceae</taxon>
        <taxon>Papilionoideae</taxon>
        <taxon>50 kb inversion clade</taxon>
        <taxon>NPAAA clade</taxon>
        <taxon>Hologalegina</taxon>
        <taxon>IRL clade</taxon>
        <taxon>Fabeae</taxon>
        <taxon>Lathyrus</taxon>
    </lineage>
</organism>
<gene>
    <name evidence="3" type="ORF">KIW84_076257</name>
</gene>
<proteinExistence type="predicted"/>
<dbReference type="Proteomes" id="UP001058974">
    <property type="component" value="Chromosome 7"/>
</dbReference>
<dbReference type="AlphaFoldDB" id="A0A9D4VWA3"/>
<dbReference type="Gramene" id="Psat07G0625700-T1">
    <property type="protein sequence ID" value="KAI5391380.1"/>
    <property type="gene ID" value="KIW84_076257"/>
</dbReference>
<dbReference type="InterPro" id="IPR018289">
    <property type="entry name" value="MULE_transposase_dom"/>
</dbReference>
<sequence>MNNSTDFTVKLTDSIRYVIECRNILCKFRLAASYKKKSDSWEIASIEPPHSCIATNVEQDHRKLSAALICQDILPLVNKDPSMKASIRQLEDSYKELPRFLWALKTYVPRTVAIMETLPAMTPDGTYVTCNRIFHRLFWAFDPCIKGFAFCKPIIQIDGTWLYGKYKGTLLMAVAQDSNNNVFPISCALVEGETGGGWGFFFRHLRTHVAPQVKLCLIMIDMLLLRVPTITMTMDVMILLLPMSIALDILHKTSYV</sequence>
<keyword evidence="4" id="KW-1185">Reference proteome</keyword>
<evidence type="ECO:0000313" key="4">
    <source>
        <dbReference type="Proteomes" id="UP001058974"/>
    </source>
</evidence>
<evidence type="ECO:0000259" key="2">
    <source>
        <dbReference type="Pfam" id="PF10551"/>
    </source>
</evidence>
<accession>A0A9D4VWA3</accession>
<comment type="caution">
    <text evidence="3">The sequence shown here is derived from an EMBL/GenBank/DDBJ whole genome shotgun (WGS) entry which is preliminary data.</text>
</comment>
<name>A0A9D4VWA3_PEA</name>
<dbReference type="EMBL" id="JAMSHJ010000007">
    <property type="protein sequence ID" value="KAI5391380.1"/>
    <property type="molecule type" value="Genomic_DNA"/>
</dbReference>
<dbReference type="PANTHER" id="PTHR31973">
    <property type="entry name" value="POLYPROTEIN, PUTATIVE-RELATED"/>
    <property type="match status" value="1"/>
</dbReference>
<feature type="domain" description="MULE transposase" evidence="2">
    <location>
        <begin position="154"/>
        <end position="209"/>
    </location>
</feature>
<keyword evidence="1" id="KW-0812">Transmembrane</keyword>
<evidence type="ECO:0000256" key="1">
    <source>
        <dbReference type="SAM" id="Phobius"/>
    </source>
</evidence>
<keyword evidence="1" id="KW-0472">Membrane</keyword>
<reference evidence="3 4" key="1">
    <citation type="journal article" date="2022" name="Nat. Genet.">
        <title>Improved pea reference genome and pan-genome highlight genomic features and evolutionary characteristics.</title>
        <authorList>
            <person name="Yang T."/>
            <person name="Liu R."/>
            <person name="Luo Y."/>
            <person name="Hu S."/>
            <person name="Wang D."/>
            <person name="Wang C."/>
            <person name="Pandey M.K."/>
            <person name="Ge S."/>
            <person name="Xu Q."/>
            <person name="Li N."/>
            <person name="Li G."/>
            <person name="Huang Y."/>
            <person name="Saxena R.K."/>
            <person name="Ji Y."/>
            <person name="Li M."/>
            <person name="Yan X."/>
            <person name="He Y."/>
            <person name="Liu Y."/>
            <person name="Wang X."/>
            <person name="Xiang C."/>
            <person name="Varshney R.K."/>
            <person name="Ding H."/>
            <person name="Gao S."/>
            <person name="Zong X."/>
        </authorList>
    </citation>
    <scope>NUCLEOTIDE SEQUENCE [LARGE SCALE GENOMIC DNA]</scope>
    <source>
        <strain evidence="3 4">cv. Zhongwan 6</strain>
    </source>
</reference>
<protein>
    <recommendedName>
        <fullName evidence="2">MULE transposase domain-containing protein</fullName>
    </recommendedName>
</protein>